<dbReference type="AlphaFoldDB" id="A0AAD2CMA1"/>
<sequence length="246" mass="27062">MVEKKSQARAEAEEFFRDDGTPSPMEDVARNLAAYWMLYLIRGIVVTAFGIFFLADPSTSMGVLTTVFGTLFVLEGMGNLFKTCVVCFGTDSQTAFCLYSMLFLGNTILGIVILVYPNETLNMLIWFVALAFLIVGAIQIIVGVIFCIGNVGWEASLGISFLGLLYTILAGLLMSNLNESKDFVIRLIGGVITLFGIQLLYLAKRLKEMNETLEEEANMPKSTVTIEELPDDNDETAELTKLSGDL</sequence>
<feature type="transmembrane region" description="Helical" evidence="1">
    <location>
        <begin position="33"/>
        <end position="55"/>
    </location>
</feature>
<dbReference type="Proteomes" id="UP001295423">
    <property type="component" value="Unassembled WGS sequence"/>
</dbReference>
<evidence type="ECO:0000313" key="2">
    <source>
        <dbReference type="EMBL" id="CAJ1939197.1"/>
    </source>
</evidence>
<dbReference type="EMBL" id="CAKOGP040000779">
    <property type="protein sequence ID" value="CAJ1939197.1"/>
    <property type="molecule type" value="Genomic_DNA"/>
</dbReference>
<dbReference type="GO" id="GO:0005886">
    <property type="term" value="C:plasma membrane"/>
    <property type="evidence" value="ECO:0007669"/>
    <property type="project" value="TreeGrafter"/>
</dbReference>
<keyword evidence="1" id="KW-0812">Transmembrane</keyword>
<keyword evidence="3" id="KW-1185">Reference proteome</keyword>
<accession>A0AAD2CMA1</accession>
<evidence type="ECO:0000256" key="1">
    <source>
        <dbReference type="SAM" id="Phobius"/>
    </source>
</evidence>
<dbReference type="Pfam" id="PF03729">
    <property type="entry name" value="DUF308"/>
    <property type="match status" value="2"/>
</dbReference>
<evidence type="ECO:0000313" key="3">
    <source>
        <dbReference type="Proteomes" id="UP001295423"/>
    </source>
</evidence>
<protein>
    <submittedName>
        <fullName evidence="2">Uncharacterized protein</fullName>
    </submittedName>
</protein>
<name>A0AAD2CMA1_9STRA</name>
<feature type="transmembrane region" description="Helical" evidence="1">
    <location>
        <begin position="155"/>
        <end position="177"/>
    </location>
</feature>
<gene>
    <name evidence="2" type="ORF">CYCCA115_LOCUS6476</name>
</gene>
<keyword evidence="1" id="KW-1133">Transmembrane helix</keyword>
<feature type="transmembrane region" description="Helical" evidence="1">
    <location>
        <begin position="183"/>
        <end position="203"/>
    </location>
</feature>
<dbReference type="InterPro" id="IPR052712">
    <property type="entry name" value="Acid_resist_chaperone_HdeD"/>
</dbReference>
<reference evidence="2" key="1">
    <citation type="submission" date="2023-08" db="EMBL/GenBank/DDBJ databases">
        <authorList>
            <person name="Audoor S."/>
            <person name="Bilcke G."/>
        </authorList>
    </citation>
    <scope>NUCLEOTIDE SEQUENCE</scope>
</reference>
<feature type="transmembrane region" description="Helical" evidence="1">
    <location>
        <begin position="96"/>
        <end position="117"/>
    </location>
</feature>
<dbReference type="PANTHER" id="PTHR34989">
    <property type="entry name" value="PROTEIN HDED"/>
    <property type="match status" value="1"/>
</dbReference>
<keyword evidence="1" id="KW-0472">Membrane</keyword>
<comment type="caution">
    <text evidence="2">The sequence shown here is derived from an EMBL/GenBank/DDBJ whole genome shotgun (WGS) entry which is preliminary data.</text>
</comment>
<dbReference type="PANTHER" id="PTHR34989:SF1">
    <property type="entry name" value="PROTEIN HDED"/>
    <property type="match status" value="1"/>
</dbReference>
<organism evidence="2 3">
    <name type="scientific">Cylindrotheca closterium</name>
    <dbReference type="NCBI Taxonomy" id="2856"/>
    <lineage>
        <taxon>Eukaryota</taxon>
        <taxon>Sar</taxon>
        <taxon>Stramenopiles</taxon>
        <taxon>Ochrophyta</taxon>
        <taxon>Bacillariophyta</taxon>
        <taxon>Bacillariophyceae</taxon>
        <taxon>Bacillariophycidae</taxon>
        <taxon>Bacillariales</taxon>
        <taxon>Bacillariaceae</taxon>
        <taxon>Cylindrotheca</taxon>
    </lineage>
</organism>
<feature type="transmembrane region" description="Helical" evidence="1">
    <location>
        <begin position="67"/>
        <end position="89"/>
    </location>
</feature>
<dbReference type="InterPro" id="IPR005325">
    <property type="entry name" value="DUF308_memb"/>
</dbReference>
<feature type="transmembrane region" description="Helical" evidence="1">
    <location>
        <begin position="123"/>
        <end position="148"/>
    </location>
</feature>
<proteinExistence type="predicted"/>